<dbReference type="EMBL" id="JABANP010000052">
    <property type="protein sequence ID" value="KAF4692960.1"/>
    <property type="molecule type" value="Genomic_DNA"/>
</dbReference>
<name>A0A7J6PBN6_PEROL</name>
<protein>
    <submittedName>
        <fullName evidence="2">Uncharacterized protein</fullName>
    </submittedName>
</protein>
<sequence>MVHHPSIIILLLLLATAPCSVASTAAMAKDTTDSATCSLSLTYSVGEADTRVTVGAMMRRGNKDTEENEELHGELTYVSVAQETPSPSAPQKECDINHYFDFHGLDDHFSKSWKPPSKYGDKATERGCKAYIKALGNDIAGRTEMDGWKEVIVTETAEKKKRGLFKAFSKDAKLNKAIFAIGLETAVRNRALKRNSQSAIAKSKDDPNEILSVLMSGNQSKVDRISSTSADFLRGRCFAKLHPVDLEALKVAQNLQPLPYKDLGQRMRNNIISLAHKLNEMNPVRAETMDIAIQPYHTDFNLARAVHSIHVGLTGRDFS</sequence>
<dbReference type="OrthoDB" id="10299640at2759"/>
<organism evidence="2 3">
    <name type="scientific">Perkinsus olseni</name>
    <name type="common">Perkinsus atlanticus</name>
    <dbReference type="NCBI Taxonomy" id="32597"/>
    <lineage>
        <taxon>Eukaryota</taxon>
        <taxon>Sar</taxon>
        <taxon>Alveolata</taxon>
        <taxon>Perkinsozoa</taxon>
        <taxon>Perkinsea</taxon>
        <taxon>Perkinsida</taxon>
        <taxon>Perkinsidae</taxon>
        <taxon>Perkinsus</taxon>
    </lineage>
</organism>
<feature type="signal peptide" evidence="1">
    <location>
        <begin position="1"/>
        <end position="22"/>
    </location>
</feature>
<evidence type="ECO:0000313" key="3">
    <source>
        <dbReference type="Proteomes" id="UP000541610"/>
    </source>
</evidence>
<comment type="caution">
    <text evidence="2">The sequence shown here is derived from an EMBL/GenBank/DDBJ whole genome shotgun (WGS) entry which is preliminary data.</text>
</comment>
<keyword evidence="1" id="KW-0732">Signal</keyword>
<accession>A0A7J6PBN6</accession>
<evidence type="ECO:0000256" key="1">
    <source>
        <dbReference type="SAM" id="SignalP"/>
    </source>
</evidence>
<gene>
    <name evidence="2" type="ORF">FOZ60_012191</name>
</gene>
<dbReference type="Proteomes" id="UP000541610">
    <property type="component" value="Unassembled WGS sequence"/>
</dbReference>
<reference evidence="2 3" key="1">
    <citation type="submission" date="2020-04" db="EMBL/GenBank/DDBJ databases">
        <title>Perkinsus olseni comparative genomics.</title>
        <authorList>
            <person name="Bogema D.R."/>
        </authorList>
    </citation>
    <scope>NUCLEOTIDE SEQUENCE [LARGE SCALE GENOMIC DNA]</scope>
    <source>
        <strain evidence="2">00978-12</strain>
    </source>
</reference>
<proteinExistence type="predicted"/>
<dbReference type="AlphaFoldDB" id="A0A7J6PBN6"/>
<feature type="chain" id="PRO_5029476454" evidence="1">
    <location>
        <begin position="23"/>
        <end position="319"/>
    </location>
</feature>
<evidence type="ECO:0000313" key="2">
    <source>
        <dbReference type="EMBL" id="KAF4692960.1"/>
    </source>
</evidence>